<dbReference type="EMBL" id="JAGMWN010000002">
    <property type="protein sequence ID" value="MBP5856516.1"/>
    <property type="molecule type" value="Genomic_DNA"/>
</dbReference>
<protein>
    <submittedName>
        <fullName evidence="1">Uncharacterized protein</fullName>
    </submittedName>
</protein>
<reference evidence="1" key="1">
    <citation type="submission" date="2021-04" db="EMBL/GenBank/DDBJ databases">
        <authorList>
            <person name="Zhang D.-C."/>
        </authorList>
    </citation>
    <scope>NUCLEOTIDE SEQUENCE</scope>
    <source>
        <strain evidence="1">CGMCC 1.15697</strain>
    </source>
</reference>
<dbReference type="Gene3D" id="2.40.360.20">
    <property type="match status" value="1"/>
</dbReference>
<keyword evidence="2" id="KW-1185">Reference proteome</keyword>
<dbReference type="Proteomes" id="UP000672602">
    <property type="component" value="Unassembled WGS sequence"/>
</dbReference>
<evidence type="ECO:0000313" key="1">
    <source>
        <dbReference type="EMBL" id="MBP5856516.1"/>
    </source>
</evidence>
<gene>
    <name evidence="1" type="ORF">KAJ83_05825</name>
</gene>
<evidence type="ECO:0000313" key="2">
    <source>
        <dbReference type="Proteomes" id="UP000672602"/>
    </source>
</evidence>
<accession>A0A8J7V085</accession>
<sequence>MLEDEQTVVDQTAEAAIIESTVFGRLKQPRAFSNPRTWSGAVASKLSVDMEGNLDALFPLEVGKTVSARGTSHYKGRSSPFERTCVVEDQLKITVPAGAFDTFKVDCRIRFRQGGYTVTFWYAPSIHHFAAFSDHGIFLLLDYRLAEN</sequence>
<name>A0A8J7V085_9PROT</name>
<proteinExistence type="predicted"/>
<comment type="caution">
    <text evidence="1">The sequence shown here is derived from an EMBL/GenBank/DDBJ whole genome shotgun (WGS) entry which is preliminary data.</text>
</comment>
<dbReference type="RefSeq" id="WP_210681083.1">
    <property type="nucleotide sequence ID" value="NZ_JAGMWN010000002.1"/>
</dbReference>
<dbReference type="AlphaFoldDB" id="A0A8J7V085"/>
<organism evidence="1 2">
    <name type="scientific">Marivibrio halodurans</name>
    <dbReference type="NCBI Taxonomy" id="2039722"/>
    <lineage>
        <taxon>Bacteria</taxon>
        <taxon>Pseudomonadati</taxon>
        <taxon>Pseudomonadota</taxon>
        <taxon>Alphaproteobacteria</taxon>
        <taxon>Rhodospirillales</taxon>
        <taxon>Rhodospirillaceae</taxon>
        <taxon>Marivibrio</taxon>
    </lineage>
</organism>